<proteinExistence type="predicted"/>
<gene>
    <name evidence="1" type="ORF">CAUJ_LOCUS8205</name>
</gene>
<organism evidence="1 2">
    <name type="scientific">Caenorhabditis auriculariae</name>
    <dbReference type="NCBI Taxonomy" id="2777116"/>
    <lineage>
        <taxon>Eukaryota</taxon>
        <taxon>Metazoa</taxon>
        <taxon>Ecdysozoa</taxon>
        <taxon>Nematoda</taxon>
        <taxon>Chromadorea</taxon>
        <taxon>Rhabditida</taxon>
        <taxon>Rhabditina</taxon>
        <taxon>Rhabditomorpha</taxon>
        <taxon>Rhabditoidea</taxon>
        <taxon>Rhabditidae</taxon>
        <taxon>Peloderinae</taxon>
        <taxon>Caenorhabditis</taxon>
    </lineage>
</organism>
<sequence length="156" mass="17482">MYGPKELLEDYSEVFKAKFRASSIKLIEYKYGVARIAESVLGGQEPRRPEGTNNLGLLASETRRMVRADRPSGKHETLTAAHGSIHNSPARLTDCIRGSPQPQVDDNWLRFCSEIRPPAPRPAWKRPAGRLKLRRLLAEELWILADPTKLPGGTVL</sequence>
<reference evidence="1" key="1">
    <citation type="submission" date="2020-10" db="EMBL/GenBank/DDBJ databases">
        <authorList>
            <person name="Kikuchi T."/>
        </authorList>
    </citation>
    <scope>NUCLEOTIDE SEQUENCE</scope>
    <source>
        <strain evidence="1">NKZ352</strain>
    </source>
</reference>
<dbReference type="Proteomes" id="UP000835052">
    <property type="component" value="Unassembled WGS sequence"/>
</dbReference>
<evidence type="ECO:0000313" key="1">
    <source>
        <dbReference type="EMBL" id="CAD6192286.1"/>
    </source>
</evidence>
<evidence type="ECO:0000313" key="2">
    <source>
        <dbReference type="Proteomes" id="UP000835052"/>
    </source>
</evidence>
<comment type="caution">
    <text evidence="1">The sequence shown here is derived from an EMBL/GenBank/DDBJ whole genome shotgun (WGS) entry which is preliminary data.</text>
</comment>
<dbReference type="EMBL" id="CAJGYM010000026">
    <property type="protein sequence ID" value="CAD6192286.1"/>
    <property type="molecule type" value="Genomic_DNA"/>
</dbReference>
<keyword evidence="2" id="KW-1185">Reference proteome</keyword>
<name>A0A8S1H726_9PELO</name>
<protein>
    <submittedName>
        <fullName evidence="1">Uncharacterized protein</fullName>
    </submittedName>
</protein>
<dbReference type="AlphaFoldDB" id="A0A8S1H726"/>
<accession>A0A8S1H726</accession>